<dbReference type="CDD" id="cd13565">
    <property type="entry name" value="PBP2_PstS"/>
    <property type="match status" value="1"/>
</dbReference>
<evidence type="ECO:0000256" key="4">
    <source>
        <dbReference type="PIRNR" id="PIRNR002756"/>
    </source>
</evidence>
<dbReference type="InterPro" id="IPR024370">
    <property type="entry name" value="PBP_domain"/>
</dbReference>
<name>A0ABQ4IS57_9ACTN</name>
<sequence>MAVAGRQVHVAFTWVRESGYLGLLTWLAYGPNGLMHPDREAYLVNRNVLSRRVLVGVALAALALTGCGGNGNSSEPGGSGGDGAYADLSGELKASGASFPDAYYQEVVEAFKAEASGVTVTYNATGSGTGKKQFGEGLVDFAGTDSLVKETDGVAAGSFLYVPTVAAPITVSYNLEGVDKLQLSPETLAKIFQTDIKTWDDAAIKADNPGVELPNTPITVAHRSDGSGTTSNFTKYLDAAAAGTWKLGSGDTVAWPASTQGGEKNTGVAQIVKQTNGAVGYVDLSDAKATGLTFAAIKNKDGQFVEPSLEGTTAGLEGAEIADDLSYNPLNAAGATAYPITAPTFIVVKTSYDDANKAALVKGFLTYLLNEGQDLAKDVDFAPLPASLKDKALAQVEKIQG</sequence>
<organism evidence="6 7">
    <name type="scientific">Micromonospora lutea</name>
    <dbReference type="NCBI Taxonomy" id="419825"/>
    <lineage>
        <taxon>Bacteria</taxon>
        <taxon>Bacillati</taxon>
        <taxon>Actinomycetota</taxon>
        <taxon>Actinomycetes</taxon>
        <taxon>Micromonosporales</taxon>
        <taxon>Micromonosporaceae</taxon>
        <taxon>Micromonospora</taxon>
    </lineage>
</organism>
<dbReference type="SUPFAM" id="SSF53850">
    <property type="entry name" value="Periplasmic binding protein-like II"/>
    <property type="match status" value="1"/>
</dbReference>
<accession>A0ABQ4IS57</accession>
<keyword evidence="7" id="KW-1185">Reference proteome</keyword>
<comment type="caution">
    <text evidence="6">The sequence shown here is derived from an EMBL/GenBank/DDBJ whole genome shotgun (WGS) entry which is preliminary data.</text>
</comment>
<evidence type="ECO:0000313" key="6">
    <source>
        <dbReference type="EMBL" id="GIJ20749.1"/>
    </source>
</evidence>
<keyword evidence="2 4" id="KW-0813">Transport</keyword>
<evidence type="ECO:0000256" key="1">
    <source>
        <dbReference type="ARBA" id="ARBA00008725"/>
    </source>
</evidence>
<evidence type="ECO:0000259" key="5">
    <source>
        <dbReference type="Pfam" id="PF12849"/>
    </source>
</evidence>
<dbReference type="PIRSF" id="PIRSF002756">
    <property type="entry name" value="PstS"/>
    <property type="match status" value="1"/>
</dbReference>
<dbReference type="NCBIfam" id="TIGR00975">
    <property type="entry name" value="3a0107s03"/>
    <property type="match status" value="1"/>
</dbReference>
<dbReference type="InterPro" id="IPR050962">
    <property type="entry name" value="Phosphate-bind_PstS"/>
</dbReference>
<dbReference type="Pfam" id="PF12849">
    <property type="entry name" value="PBP_like_2"/>
    <property type="match status" value="1"/>
</dbReference>
<dbReference type="PANTHER" id="PTHR42996:SF1">
    <property type="entry name" value="PHOSPHATE-BINDING PROTEIN PSTS"/>
    <property type="match status" value="1"/>
</dbReference>
<keyword evidence="3 4" id="KW-0592">Phosphate transport</keyword>
<proteinExistence type="inferred from homology"/>
<dbReference type="PANTHER" id="PTHR42996">
    <property type="entry name" value="PHOSPHATE-BINDING PROTEIN PSTS"/>
    <property type="match status" value="1"/>
</dbReference>
<dbReference type="EMBL" id="BOPB01000007">
    <property type="protein sequence ID" value="GIJ20749.1"/>
    <property type="molecule type" value="Genomic_DNA"/>
</dbReference>
<evidence type="ECO:0000256" key="3">
    <source>
        <dbReference type="ARBA" id="ARBA00022592"/>
    </source>
</evidence>
<dbReference type="Proteomes" id="UP000643165">
    <property type="component" value="Unassembled WGS sequence"/>
</dbReference>
<dbReference type="Gene3D" id="3.40.190.10">
    <property type="entry name" value="Periplasmic binding protein-like II"/>
    <property type="match status" value="2"/>
</dbReference>
<evidence type="ECO:0000256" key="2">
    <source>
        <dbReference type="ARBA" id="ARBA00022448"/>
    </source>
</evidence>
<feature type="domain" description="PBP" evidence="5">
    <location>
        <begin position="89"/>
        <end position="370"/>
    </location>
</feature>
<protein>
    <recommendedName>
        <fullName evidence="4">Phosphate-binding protein</fullName>
    </recommendedName>
</protein>
<evidence type="ECO:0000313" key="7">
    <source>
        <dbReference type="Proteomes" id="UP000643165"/>
    </source>
</evidence>
<reference evidence="6 7" key="1">
    <citation type="submission" date="2021-01" db="EMBL/GenBank/DDBJ databases">
        <title>Whole genome shotgun sequence of Verrucosispora lutea NBRC 106530.</title>
        <authorList>
            <person name="Komaki H."/>
            <person name="Tamura T."/>
        </authorList>
    </citation>
    <scope>NUCLEOTIDE SEQUENCE [LARGE SCALE GENOMIC DNA]</scope>
    <source>
        <strain evidence="6 7">NBRC 106530</strain>
    </source>
</reference>
<dbReference type="InterPro" id="IPR005673">
    <property type="entry name" value="ABC_phos-bd_PstS"/>
</dbReference>
<gene>
    <name evidence="6" type="ORF">Vlu01_13730</name>
</gene>
<comment type="similarity">
    <text evidence="1 4">Belongs to the PstS family.</text>
</comment>